<dbReference type="AlphaFoldDB" id="A0AAU8UY54"/>
<sequence length="75" mass="8729">MCFECKTLNIRKERGRTTGKTMTLLSTVMVLFLWYTIPATITVFSYRYTGFTARLLRGKDLFATGKNRPRNKNKT</sequence>
<organism evidence="2 3">
    <name type="scientific">Elizabethkingia anophelis</name>
    <dbReference type="NCBI Taxonomy" id="1117645"/>
    <lineage>
        <taxon>Bacteria</taxon>
        <taxon>Pseudomonadati</taxon>
        <taxon>Bacteroidota</taxon>
        <taxon>Flavobacteriia</taxon>
        <taxon>Flavobacteriales</taxon>
        <taxon>Weeksellaceae</taxon>
        <taxon>Elizabethkingia</taxon>
    </lineage>
</organism>
<feature type="transmembrane region" description="Helical" evidence="1">
    <location>
        <begin position="21"/>
        <end position="46"/>
    </location>
</feature>
<evidence type="ECO:0000313" key="2">
    <source>
        <dbReference type="EMBL" id="AQX02769.1"/>
    </source>
</evidence>
<gene>
    <name evidence="2" type="ORF">BBD32_15545</name>
</gene>
<keyword evidence="1" id="KW-1133">Transmembrane helix</keyword>
<evidence type="ECO:0000313" key="3">
    <source>
        <dbReference type="Proteomes" id="UP000190848"/>
    </source>
</evidence>
<accession>A0AAU8UY54</accession>
<reference evidence="2 3" key="1">
    <citation type="submission" date="2016-07" db="EMBL/GenBank/DDBJ databases">
        <title>Revisiting the taxonomy of the Elizabethkingia Genus using Whole-Genome Sequencing, Optical Mapping, and MALDI-TOF, along with proposal of three novel Elizabethkingia species: Elizabethkingia bruuniana sp. nov., Elizabethkingia ursingii sp. nov., and Elizabethkingia occulta sp. nov.</title>
        <authorList>
            <person name="Nicholson A.C."/>
        </authorList>
    </citation>
    <scope>NUCLEOTIDE SEQUENCE [LARGE SCALE GENOMIC DNA]</scope>
    <source>
        <strain evidence="2 3">F3201</strain>
    </source>
</reference>
<protein>
    <submittedName>
        <fullName evidence="2">Uncharacterized protein</fullName>
    </submittedName>
</protein>
<dbReference type="EMBL" id="CP016374">
    <property type="protein sequence ID" value="AQX02769.1"/>
    <property type="molecule type" value="Genomic_DNA"/>
</dbReference>
<keyword evidence="1" id="KW-0812">Transmembrane</keyword>
<dbReference type="Proteomes" id="UP000190848">
    <property type="component" value="Chromosome"/>
</dbReference>
<evidence type="ECO:0000256" key="1">
    <source>
        <dbReference type="SAM" id="Phobius"/>
    </source>
</evidence>
<name>A0AAU8UY54_9FLAO</name>
<proteinExistence type="predicted"/>
<keyword evidence="1" id="KW-0472">Membrane</keyword>